<sequence>MAVKSLLLLSLSLTILFISSPTSVATDPNPLQDFCVADLSSAVVVNGFPCKQNTTVVSDDFSAALSVAANTYDIFGSNVSVANVLTFQGLNTLGLSMSRVDLAPGG</sequence>
<dbReference type="AlphaFoldDB" id="A0A199V3J5"/>
<evidence type="ECO:0000259" key="2">
    <source>
        <dbReference type="Pfam" id="PF00190"/>
    </source>
</evidence>
<dbReference type="STRING" id="4615.A0A199V3J5"/>
<accession>A0A199V3J5</accession>
<dbReference type="Pfam" id="PF00190">
    <property type="entry name" value="Cupin_1"/>
    <property type="match status" value="1"/>
</dbReference>
<evidence type="ECO:0000313" key="4">
    <source>
        <dbReference type="Proteomes" id="UP000092600"/>
    </source>
</evidence>
<organism evidence="3 4">
    <name type="scientific">Ananas comosus</name>
    <name type="common">Pineapple</name>
    <name type="synonym">Ananas ananas</name>
    <dbReference type="NCBI Taxonomy" id="4615"/>
    <lineage>
        <taxon>Eukaryota</taxon>
        <taxon>Viridiplantae</taxon>
        <taxon>Streptophyta</taxon>
        <taxon>Embryophyta</taxon>
        <taxon>Tracheophyta</taxon>
        <taxon>Spermatophyta</taxon>
        <taxon>Magnoliopsida</taxon>
        <taxon>Liliopsida</taxon>
        <taxon>Poales</taxon>
        <taxon>Bromeliaceae</taxon>
        <taxon>Bromelioideae</taxon>
        <taxon>Ananas</taxon>
    </lineage>
</organism>
<dbReference type="InterPro" id="IPR011051">
    <property type="entry name" value="RmlC_Cupin_sf"/>
</dbReference>
<proteinExistence type="predicted"/>
<protein>
    <submittedName>
        <fullName evidence="3">Germin-like protein 8-3</fullName>
    </submittedName>
</protein>
<feature type="chain" id="PRO_5008285640" evidence="1">
    <location>
        <begin position="26"/>
        <end position="106"/>
    </location>
</feature>
<keyword evidence="1" id="KW-0732">Signal</keyword>
<dbReference type="SUPFAM" id="SSF51182">
    <property type="entry name" value="RmlC-like cupins"/>
    <property type="match status" value="1"/>
</dbReference>
<evidence type="ECO:0000256" key="1">
    <source>
        <dbReference type="SAM" id="SignalP"/>
    </source>
</evidence>
<reference evidence="3 4" key="1">
    <citation type="journal article" date="2016" name="DNA Res.">
        <title>The draft genome of MD-2 pineapple using hybrid error correction of long reads.</title>
        <authorList>
            <person name="Redwan R.M."/>
            <person name="Saidin A."/>
            <person name="Kumar S.V."/>
        </authorList>
    </citation>
    <scope>NUCLEOTIDE SEQUENCE [LARGE SCALE GENOMIC DNA]</scope>
    <source>
        <strain evidence="4">cv. MD2</strain>
        <tissue evidence="3">Leaf</tissue>
    </source>
</reference>
<dbReference type="InterPro" id="IPR014710">
    <property type="entry name" value="RmlC-like_jellyroll"/>
</dbReference>
<dbReference type="Proteomes" id="UP000092600">
    <property type="component" value="Unassembled WGS sequence"/>
</dbReference>
<name>A0A199V3J5_ANACO</name>
<evidence type="ECO:0000313" key="3">
    <source>
        <dbReference type="EMBL" id="OAY71435.1"/>
    </source>
</evidence>
<gene>
    <name evidence="3" type="ORF">ACMD2_26892</name>
</gene>
<feature type="domain" description="Cupin type-1" evidence="2">
    <location>
        <begin position="66"/>
        <end position="106"/>
    </location>
</feature>
<dbReference type="EMBL" id="LSRQ01003466">
    <property type="protein sequence ID" value="OAY71435.1"/>
    <property type="molecule type" value="Genomic_DNA"/>
</dbReference>
<dbReference type="InterPro" id="IPR006045">
    <property type="entry name" value="Cupin_1"/>
</dbReference>
<feature type="signal peptide" evidence="1">
    <location>
        <begin position="1"/>
        <end position="25"/>
    </location>
</feature>
<dbReference type="PANTHER" id="PTHR31238">
    <property type="entry name" value="GERMIN-LIKE PROTEIN SUBFAMILY 3 MEMBER 3"/>
    <property type="match status" value="1"/>
</dbReference>
<dbReference type="Gene3D" id="2.60.120.10">
    <property type="entry name" value="Jelly Rolls"/>
    <property type="match status" value="1"/>
</dbReference>
<comment type="caution">
    <text evidence="3">The sequence shown here is derived from an EMBL/GenBank/DDBJ whole genome shotgun (WGS) entry which is preliminary data.</text>
</comment>